<protein>
    <submittedName>
        <fullName evidence="3">MarR family transcriptional regulator</fullName>
    </submittedName>
</protein>
<dbReference type="PANTHER" id="PTHR33164">
    <property type="entry name" value="TRANSCRIPTIONAL REGULATOR, MARR FAMILY"/>
    <property type="match status" value="1"/>
</dbReference>
<dbReference type="InterPro" id="IPR039422">
    <property type="entry name" value="MarR/SlyA-like"/>
</dbReference>
<dbReference type="Gene3D" id="1.10.10.10">
    <property type="entry name" value="Winged helix-like DNA-binding domain superfamily/Winged helix DNA-binding domain"/>
    <property type="match status" value="1"/>
</dbReference>
<comment type="caution">
    <text evidence="3">The sequence shown here is derived from an EMBL/GenBank/DDBJ whole genome shotgun (WGS) entry which is preliminary data.</text>
</comment>
<dbReference type="Proteomes" id="UP000295578">
    <property type="component" value="Unassembled WGS sequence"/>
</dbReference>
<feature type="region of interest" description="Disordered" evidence="1">
    <location>
        <begin position="24"/>
        <end position="47"/>
    </location>
</feature>
<evidence type="ECO:0000256" key="1">
    <source>
        <dbReference type="SAM" id="MobiDB-lite"/>
    </source>
</evidence>
<dbReference type="SUPFAM" id="SSF46785">
    <property type="entry name" value="Winged helix' DNA-binding domain"/>
    <property type="match status" value="1"/>
</dbReference>
<dbReference type="InterPro" id="IPR036388">
    <property type="entry name" value="WH-like_DNA-bd_sf"/>
</dbReference>
<dbReference type="PANTHER" id="PTHR33164:SF57">
    <property type="entry name" value="MARR-FAMILY TRANSCRIPTIONAL REGULATOR"/>
    <property type="match status" value="1"/>
</dbReference>
<accession>A0A4R5AXW4</accession>
<keyword evidence="4" id="KW-1185">Reference proteome</keyword>
<dbReference type="InterPro" id="IPR036390">
    <property type="entry name" value="WH_DNA-bd_sf"/>
</dbReference>
<gene>
    <name evidence="3" type="ORF">E1293_26870</name>
</gene>
<dbReference type="EMBL" id="SMKY01000143">
    <property type="protein sequence ID" value="TDD76596.1"/>
    <property type="molecule type" value="Genomic_DNA"/>
</dbReference>
<sequence>MGPPSGMEWNAHILGYPTVGVPYLSRQEKYDPPKNRREKDVEDRPDPLYDSPSYLMFEMVRLVRRTGAQLFPGQPRLPHLLVLWCVARFGPLSQRDVAERLRMDAGDLVGIVDALEEAGHVERRRDPEDRRRYALDTTEDGRLFLGASLDERRRLNEMLFEPLEPGERRLLKDLLLRVLAHHDERFAAGPEPSGQQTGAGAASRSRASS</sequence>
<feature type="region of interest" description="Disordered" evidence="1">
    <location>
        <begin position="185"/>
        <end position="209"/>
    </location>
</feature>
<dbReference type="OrthoDB" id="3480184at2"/>
<dbReference type="GO" id="GO:0006950">
    <property type="term" value="P:response to stress"/>
    <property type="evidence" value="ECO:0007669"/>
    <property type="project" value="TreeGrafter"/>
</dbReference>
<proteinExistence type="predicted"/>
<dbReference type="PROSITE" id="PS50995">
    <property type="entry name" value="HTH_MARR_2"/>
    <property type="match status" value="1"/>
</dbReference>
<dbReference type="GO" id="GO:0003700">
    <property type="term" value="F:DNA-binding transcription factor activity"/>
    <property type="evidence" value="ECO:0007669"/>
    <property type="project" value="InterPro"/>
</dbReference>
<feature type="domain" description="HTH marR-type" evidence="2">
    <location>
        <begin position="52"/>
        <end position="180"/>
    </location>
</feature>
<dbReference type="PRINTS" id="PR00598">
    <property type="entry name" value="HTHMARR"/>
</dbReference>
<dbReference type="AlphaFoldDB" id="A0A4R5AXW4"/>
<reference evidence="3 4" key="1">
    <citation type="submission" date="2019-03" db="EMBL/GenBank/DDBJ databases">
        <title>Draft genome sequences of novel Actinobacteria.</title>
        <authorList>
            <person name="Sahin N."/>
            <person name="Ay H."/>
            <person name="Saygin H."/>
        </authorList>
    </citation>
    <scope>NUCLEOTIDE SEQUENCE [LARGE SCALE GENOMIC DNA]</scope>
    <source>
        <strain evidence="3 4">DSM 45941</strain>
    </source>
</reference>
<dbReference type="SMART" id="SM00347">
    <property type="entry name" value="HTH_MARR"/>
    <property type="match status" value="1"/>
</dbReference>
<evidence type="ECO:0000259" key="2">
    <source>
        <dbReference type="PROSITE" id="PS50995"/>
    </source>
</evidence>
<name>A0A4R5AXW4_9ACTN</name>
<dbReference type="Pfam" id="PF12802">
    <property type="entry name" value="MarR_2"/>
    <property type="match status" value="1"/>
</dbReference>
<organism evidence="3 4">
    <name type="scientific">Actinomadura darangshiensis</name>
    <dbReference type="NCBI Taxonomy" id="705336"/>
    <lineage>
        <taxon>Bacteria</taxon>
        <taxon>Bacillati</taxon>
        <taxon>Actinomycetota</taxon>
        <taxon>Actinomycetes</taxon>
        <taxon>Streptosporangiales</taxon>
        <taxon>Thermomonosporaceae</taxon>
        <taxon>Actinomadura</taxon>
    </lineage>
</organism>
<evidence type="ECO:0000313" key="3">
    <source>
        <dbReference type="EMBL" id="TDD76596.1"/>
    </source>
</evidence>
<feature type="compositionally biased region" description="Low complexity" evidence="1">
    <location>
        <begin position="198"/>
        <end position="209"/>
    </location>
</feature>
<dbReference type="InterPro" id="IPR000835">
    <property type="entry name" value="HTH_MarR-typ"/>
</dbReference>
<evidence type="ECO:0000313" key="4">
    <source>
        <dbReference type="Proteomes" id="UP000295578"/>
    </source>
</evidence>
<feature type="compositionally biased region" description="Basic and acidic residues" evidence="1">
    <location>
        <begin position="26"/>
        <end position="47"/>
    </location>
</feature>